<dbReference type="OrthoDB" id="6132182at2759"/>
<keyword evidence="1" id="KW-0479">Metal-binding</keyword>
<evidence type="ECO:0000256" key="1">
    <source>
        <dbReference type="ARBA" id="ARBA00022723"/>
    </source>
</evidence>
<evidence type="ECO:0000313" key="6">
    <source>
        <dbReference type="EMBL" id="RPA76205.1"/>
    </source>
</evidence>
<feature type="region of interest" description="Disordered" evidence="3">
    <location>
        <begin position="368"/>
        <end position="395"/>
    </location>
</feature>
<evidence type="ECO:0000259" key="5">
    <source>
        <dbReference type="PROSITE" id="PS00497"/>
    </source>
</evidence>
<dbReference type="STRING" id="1160509.A0A3N4HQU2"/>
<evidence type="ECO:0000256" key="3">
    <source>
        <dbReference type="SAM" id="MobiDB-lite"/>
    </source>
</evidence>
<accession>A0A3N4HQU2</accession>
<dbReference type="Pfam" id="PF00264">
    <property type="entry name" value="Tyrosinase"/>
    <property type="match status" value="1"/>
</dbReference>
<dbReference type="GO" id="GO:0046872">
    <property type="term" value="F:metal ion binding"/>
    <property type="evidence" value="ECO:0007669"/>
    <property type="project" value="UniProtKB-KW"/>
</dbReference>
<feature type="signal peptide" evidence="4">
    <location>
        <begin position="1"/>
        <end position="20"/>
    </location>
</feature>
<keyword evidence="2" id="KW-0186">Copper</keyword>
<organism evidence="6 7">
    <name type="scientific">Ascobolus immersus RN42</name>
    <dbReference type="NCBI Taxonomy" id="1160509"/>
    <lineage>
        <taxon>Eukaryota</taxon>
        <taxon>Fungi</taxon>
        <taxon>Dikarya</taxon>
        <taxon>Ascomycota</taxon>
        <taxon>Pezizomycotina</taxon>
        <taxon>Pezizomycetes</taxon>
        <taxon>Pezizales</taxon>
        <taxon>Ascobolaceae</taxon>
        <taxon>Ascobolus</taxon>
    </lineage>
</organism>
<name>A0A3N4HQU2_ASCIM</name>
<evidence type="ECO:0000256" key="2">
    <source>
        <dbReference type="ARBA" id="ARBA00023008"/>
    </source>
</evidence>
<feature type="chain" id="PRO_5018005961" evidence="4">
    <location>
        <begin position="21"/>
        <end position="395"/>
    </location>
</feature>
<gene>
    <name evidence="6" type="ORF">BJ508DRAFT_242738</name>
</gene>
<dbReference type="InterPro" id="IPR002227">
    <property type="entry name" value="Tyrosinase_Cu-bd"/>
</dbReference>
<evidence type="ECO:0000313" key="7">
    <source>
        <dbReference type="Proteomes" id="UP000275078"/>
    </source>
</evidence>
<dbReference type="PROSITE" id="PS00497">
    <property type="entry name" value="TYROSINASE_1"/>
    <property type="match status" value="1"/>
</dbReference>
<keyword evidence="4" id="KW-0732">Signal</keyword>
<dbReference type="InterPro" id="IPR050316">
    <property type="entry name" value="Tyrosinase/Hemocyanin"/>
</dbReference>
<dbReference type="PRINTS" id="PR00092">
    <property type="entry name" value="TYROSINASE"/>
</dbReference>
<evidence type="ECO:0000256" key="4">
    <source>
        <dbReference type="SAM" id="SignalP"/>
    </source>
</evidence>
<dbReference type="InterPro" id="IPR008922">
    <property type="entry name" value="Di-copper_centre_dom_sf"/>
</dbReference>
<dbReference type="PANTHER" id="PTHR11474:SF126">
    <property type="entry name" value="TYROSINASE-LIKE PROTEIN TYR-1-RELATED"/>
    <property type="match status" value="1"/>
</dbReference>
<dbReference type="EMBL" id="ML119749">
    <property type="protein sequence ID" value="RPA76205.1"/>
    <property type="molecule type" value="Genomic_DNA"/>
</dbReference>
<proteinExistence type="predicted"/>
<dbReference type="GO" id="GO:0016491">
    <property type="term" value="F:oxidoreductase activity"/>
    <property type="evidence" value="ECO:0007669"/>
    <property type="project" value="InterPro"/>
</dbReference>
<protein>
    <submittedName>
        <fullName evidence="6">Di-copper centre-containing protein</fullName>
    </submittedName>
</protein>
<dbReference type="PANTHER" id="PTHR11474">
    <property type="entry name" value="TYROSINASE FAMILY MEMBER"/>
    <property type="match status" value="1"/>
</dbReference>
<reference evidence="6 7" key="1">
    <citation type="journal article" date="2018" name="Nat. Ecol. Evol.">
        <title>Pezizomycetes genomes reveal the molecular basis of ectomycorrhizal truffle lifestyle.</title>
        <authorList>
            <person name="Murat C."/>
            <person name="Payen T."/>
            <person name="Noel B."/>
            <person name="Kuo A."/>
            <person name="Morin E."/>
            <person name="Chen J."/>
            <person name="Kohler A."/>
            <person name="Krizsan K."/>
            <person name="Balestrini R."/>
            <person name="Da Silva C."/>
            <person name="Montanini B."/>
            <person name="Hainaut M."/>
            <person name="Levati E."/>
            <person name="Barry K.W."/>
            <person name="Belfiori B."/>
            <person name="Cichocki N."/>
            <person name="Clum A."/>
            <person name="Dockter R.B."/>
            <person name="Fauchery L."/>
            <person name="Guy J."/>
            <person name="Iotti M."/>
            <person name="Le Tacon F."/>
            <person name="Lindquist E.A."/>
            <person name="Lipzen A."/>
            <person name="Malagnac F."/>
            <person name="Mello A."/>
            <person name="Molinier V."/>
            <person name="Miyauchi S."/>
            <person name="Poulain J."/>
            <person name="Riccioni C."/>
            <person name="Rubini A."/>
            <person name="Sitrit Y."/>
            <person name="Splivallo R."/>
            <person name="Traeger S."/>
            <person name="Wang M."/>
            <person name="Zifcakova L."/>
            <person name="Wipf D."/>
            <person name="Zambonelli A."/>
            <person name="Paolocci F."/>
            <person name="Nowrousian M."/>
            <person name="Ottonello S."/>
            <person name="Baldrian P."/>
            <person name="Spatafora J.W."/>
            <person name="Henrissat B."/>
            <person name="Nagy L.G."/>
            <person name="Aury J.M."/>
            <person name="Wincker P."/>
            <person name="Grigoriev I.V."/>
            <person name="Bonfante P."/>
            <person name="Martin F.M."/>
        </authorList>
    </citation>
    <scope>NUCLEOTIDE SEQUENCE [LARGE SCALE GENOMIC DNA]</scope>
    <source>
        <strain evidence="6 7">RN42</strain>
    </source>
</reference>
<dbReference type="AlphaFoldDB" id="A0A3N4HQU2"/>
<sequence>MRFDLTSFITLALLAVPALSAPAPQRPGKPGKPGKPDQNACTNPQERKEWRQLSIPQRVDFLNAVRCLHQIPATRNNEYPGTGSDYEAFTVQHKIQTPWVHYTGLFLPWHRLFLREFERSLQEKCGYQGALPYWDYTIDSGSGKNFTIESPVFHPEHGFGGNGEFDKNVHDILAAQGTPDFWGGGCVKTGPFKDMTFTVPQERYFNESTAPRCLKRNFFLAFTEWTTQDKEDAVYEQTNFEDMEFMLEGGHIPGQWAALHTGGHFIVGGLMPQGAYTTAGDVWTSSLEPLFYLHHANIDRVWNQWQIQNNSEHLWDIGLKTSPRADNVFGPNEDFNFVDAPVTHSTPVDLGAFGGARNQVAVGQLLDTRGGASPEGQKGVLCYKYSQPPKPARSS</sequence>
<dbReference type="SUPFAM" id="SSF48056">
    <property type="entry name" value="Di-copper centre-containing domain"/>
    <property type="match status" value="1"/>
</dbReference>
<dbReference type="Gene3D" id="1.10.1280.10">
    <property type="entry name" value="Di-copper center containing domain from catechol oxidase"/>
    <property type="match status" value="1"/>
</dbReference>
<keyword evidence="7" id="KW-1185">Reference proteome</keyword>
<feature type="region of interest" description="Disordered" evidence="3">
    <location>
        <begin position="22"/>
        <end position="46"/>
    </location>
</feature>
<dbReference type="Proteomes" id="UP000275078">
    <property type="component" value="Unassembled WGS sequence"/>
</dbReference>
<feature type="domain" description="Tyrosinase copper-binding" evidence="5">
    <location>
        <begin position="101"/>
        <end position="118"/>
    </location>
</feature>